<comment type="caution">
    <text evidence="12">The sequence shown here is derived from an EMBL/GenBank/DDBJ whole genome shotgun (WGS) entry which is preliminary data.</text>
</comment>
<feature type="domain" description="Nucleotidyl transferase" evidence="9">
    <location>
        <begin position="2"/>
        <end position="279"/>
    </location>
</feature>
<dbReference type="Pfam" id="PF01050">
    <property type="entry name" value="MannoseP_isomer"/>
    <property type="match status" value="1"/>
</dbReference>
<dbReference type="FunFam" id="3.90.550.10:FF:000046">
    <property type="entry name" value="Mannose-1-phosphate guanylyltransferase (GDP)"/>
    <property type="match status" value="1"/>
</dbReference>
<reference evidence="12 13" key="1">
    <citation type="submission" date="2016-04" db="EMBL/GenBank/DDBJ databases">
        <title>Genome analysis of Thermosulfurimonas dismutans, the first thermophilic sulfur-disproportionating bacterium of the phylum Thermodesulfobacteria.</title>
        <authorList>
            <person name="Mardanov A.V."/>
            <person name="Beletsky A.V."/>
            <person name="Kadnikov V.V."/>
            <person name="Slobodkin A.I."/>
            <person name="Ravin N.V."/>
        </authorList>
    </citation>
    <scope>NUCLEOTIDE SEQUENCE [LARGE SCALE GENOMIC DNA]</scope>
    <source>
        <strain evidence="12 13">S95</strain>
    </source>
</reference>
<dbReference type="EC" id="2.7.7.13" evidence="2"/>
<dbReference type="GO" id="GO:0005525">
    <property type="term" value="F:GTP binding"/>
    <property type="evidence" value="ECO:0007669"/>
    <property type="project" value="UniProtKB-KW"/>
</dbReference>
<proteinExistence type="inferred from homology"/>
<dbReference type="PATRIC" id="fig|999894.6.peg.2060"/>
<dbReference type="InterPro" id="IPR049577">
    <property type="entry name" value="GMPP_N"/>
</dbReference>
<dbReference type="NCBIfam" id="TIGR01479">
    <property type="entry name" value="GMP_PMI"/>
    <property type="match status" value="1"/>
</dbReference>
<dbReference type="InterPro" id="IPR029044">
    <property type="entry name" value="Nucleotide-diphossugar_trans"/>
</dbReference>
<evidence type="ECO:0000259" key="10">
    <source>
        <dbReference type="Pfam" id="PF01050"/>
    </source>
</evidence>
<sequence length="465" mass="53120">MKAVILVGGSGTRLWPFSREKLPKQFLRLLGDESFFQKTIKRLLQNLSPEDLIFSSNREHIFLLKDQLKELHLDPESFNFVLEPVSRNTAPAIALAVRFAEENLGISEDEAIFVAPSDHLIEPEETFGEYLEKAEALAREGYIVTFGIKPYRPETGYGYIEAGENLPRLGFRVKRFVEKPDLDQARTYIASGNFFWNSGMFAFTPATFWSEFKTHAPEIYNAVYGQIVESILERFDKLPDISIDYAVMEKTDWAAVLPLELRWSDVGSWEAVYEVNPKGENENVILGKALLIDTKNSLVVGNERLVSVVGLSDVMVVETGDAVLVARKGEGQKVREIVERLKADDMVATLTRVHLTEHRPWGSFTELERGERYRIKRITVLPGESLSLQMHHHRSEHWIVVKGTAKVTIGDKTVYVHENESIYVPKTTPHRLENPGKIPLEIIEVQVGEYVEEDDIVRFEDRYKR</sequence>
<dbReference type="PANTHER" id="PTHR46390:SF1">
    <property type="entry name" value="MANNOSE-1-PHOSPHATE GUANYLYLTRANSFERASE"/>
    <property type="match status" value="1"/>
</dbReference>
<evidence type="ECO:0000256" key="7">
    <source>
        <dbReference type="ARBA" id="ARBA00047343"/>
    </source>
</evidence>
<dbReference type="AlphaFoldDB" id="A0A179D2H0"/>
<feature type="domain" description="Mannose-6-phosphate isomerase type II C-terminal" evidence="10">
    <location>
        <begin position="351"/>
        <end position="461"/>
    </location>
</feature>
<dbReference type="Gene3D" id="2.60.120.10">
    <property type="entry name" value="Jelly Rolls"/>
    <property type="match status" value="1"/>
</dbReference>
<dbReference type="EMBL" id="LWLG01000023">
    <property type="protein sequence ID" value="OAQ19838.1"/>
    <property type="molecule type" value="Genomic_DNA"/>
</dbReference>
<dbReference type="GO" id="GO:0000271">
    <property type="term" value="P:polysaccharide biosynthetic process"/>
    <property type="evidence" value="ECO:0007669"/>
    <property type="project" value="InterPro"/>
</dbReference>
<dbReference type="Proteomes" id="UP000078390">
    <property type="component" value="Unassembled WGS sequence"/>
</dbReference>
<keyword evidence="6" id="KW-0342">GTP-binding</keyword>
<dbReference type="PANTHER" id="PTHR46390">
    <property type="entry name" value="MANNOSE-1-PHOSPHATE GUANYLYLTRANSFERASE"/>
    <property type="match status" value="1"/>
</dbReference>
<evidence type="ECO:0000256" key="5">
    <source>
        <dbReference type="ARBA" id="ARBA00022741"/>
    </source>
</evidence>
<gene>
    <name evidence="12" type="ORF">TDIS_2056</name>
</gene>
<keyword evidence="3 12" id="KW-0808">Transferase</keyword>
<dbReference type="STRING" id="999894.TDIS_2056"/>
<protein>
    <recommendedName>
        <fullName evidence="2">mannose-1-phosphate guanylyltransferase</fullName>
        <ecNumber evidence="2">2.7.7.13</ecNumber>
    </recommendedName>
</protein>
<dbReference type="Pfam" id="PF00483">
    <property type="entry name" value="NTP_transferase"/>
    <property type="match status" value="1"/>
</dbReference>
<dbReference type="Gene3D" id="3.90.550.10">
    <property type="entry name" value="Spore Coat Polysaccharide Biosynthesis Protein SpsA, Chain A"/>
    <property type="match status" value="1"/>
</dbReference>
<dbReference type="SUPFAM" id="SSF53448">
    <property type="entry name" value="Nucleotide-diphospho-sugar transferases"/>
    <property type="match status" value="1"/>
</dbReference>
<dbReference type="FunFam" id="2.60.120.10:FF:000032">
    <property type="entry name" value="Mannose-1-phosphate guanylyltransferase/mannose-6-phosphate isomerase"/>
    <property type="match status" value="1"/>
</dbReference>
<evidence type="ECO:0000256" key="3">
    <source>
        <dbReference type="ARBA" id="ARBA00022679"/>
    </source>
</evidence>
<dbReference type="InterPro" id="IPR005835">
    <property type="entry name" value="NTP_transferase_dom"/>
</dbReference>
<evidence type="ECO:0000313" key="12">
    <source>
        <dbReference type="EMBL" id="OAQ19838.1"/>
    </source>
</evidence>
<dbReference type="InterPro" id="IPR001538">
    <property type="entry name" value="Man6P_isomerase-2_C"/>
</dbReference>
<evidence type="ECO:0000256" key="1">
    <source>
        <dbReference type="ARBA" id="ARBA00006115"/>
    </source>
</evidence>
<dbReference type="InterPro" id="IPR006375">
    <property type="entry name" value="Man1P_GuaTrfase/Man6P_Isoase"/>
</dbReference>
<evidence type="ECO:0000256" key="2">
    <source>
        <dbReference type="ARBA" id="ARBA00012387"/>
    </source>
</evidence>
<dbReference type="CDD" id="cd02213">
    <property type="entry name" value="cupin_PMI_typeII_C"/>
    <property type="match status" value="1"/>
</dbReference>
<dbReference type="InterPro" id="IPR011051">
    <property type="entry name" value="RmlC_Cupin_sf"/>
</dbReference>
<name>A0A179D2H0_9BACT</name>
<evidence type="ECO:0000259" key="9">
    <source>
        <dbReference type="Pfam" id="PF00483"/>
    </source>
</evidence>
<evidence type="ECO:0000256" key="8">
    <source>
        <dbReference type="RuleBase" id="RU004190"/>
    </source>
</evidence>
<accession>A0A179D2H0</accession>
<dbReference type="CDD" id="cd02509">
    <property type="entry name" value="GDP-M1P_Guanylyltransferase"/>
    <property type="match status" value="1"/>
</dbReference>
<organism evidence="12 13">
    <name type="scientific">Thermosulfurimonas dismutans</name>
    <dbReference type="NCBI Taxonomy" id="999894"/>
    <lineage>
        <taxon>Bacteria</taxon>
        <taxon>Pseudomonadati</taxon>
        <taxon>Thermodesulfobacteriota</taxon>
        <taxon>Thermodesulfobacteria</taxon>
        <taxon>Thermodesulfobacteriales</taxon>
        <taxon>Thermodesulfobacteriaceae</taxon>
        <taxon>Thermosulfurimonas</taxon>
    </lineage>
</organism>
<dbReference type="GO" id="GO:0004475">
    <property type="term" value="F:mannose-1-phosphate guanylyltransferase (GTP) activity"/>
    <property type="evidence" value="ECO:0007669"/>
    <property type="project" value="UniProtKB-EC"/>
</dbReference>
<comment type="similarity">
    <text evidence="1 8">Belongs to the mannose-6-phosphate isomerase type 2 family.</text>
</comment>
<dbReference type="InterPro" id="IPR014710">
    <property type="entry name" value="RmlC-like_jellyroll"/>
</dbReference>
<keyword evidence="4 12" id="KW-0548">Nucleotidyltransferase</keyword>
<feature type="domain" description="MannoseP isomerase/GMP-like beta-helix" evidence="11">
    <location>
        <begin position="288"/>
        <end position="341"/>
    </location>
</feature>
<dbReference type="InterPro" id="IPR051161">
    <property type="entry name" value="Mannose-6P_isomerase_type2"/>
</dbReference>
<dbReference type="OrthoDB" id="9806359at2"/>
<dbReference type="SUPFAM" id="SSF51182">
    <property type="entry name" value="RmlC-like cupins"/>
    <property type="match status" value="1"/>
</dbReference>
<keyword evidence="5" id="KW-0547">Nucleotide-binding</keyword>
<comment type="catalytic activity">
    <reaction evidence="7">
        <text>alpha-D-mannose 1-phosphate + GTP + H(+) = GDP-alpha-D-mannose + diphosphate</text>
        <dbReference type="Rhea" id="RHEA:15229"/>
        <dbReference type="ChEBI" id="CHEBI:15378"/>
        <dbReference type="ChEBI" id="CHEBI:33019"/>
        <dbReference type="ChEBI" id="CHEBI:37565"/>
        <dbReference type="ChEBI" id="CHEBI:57527"/>
        <dbReference type="ChEBI" id="CHEBI:58409"/>
        <dbReference type="EC" id="2.7.7.13"/>
    </reaction>
</comment>
<dbReference type="InterPro" id="IPR054566">
    <property type="entry name" value="ManC/GMP-like_b-helix"/>
</dbReference>
<evidence type="ECO:0000313" key="13">
    <source>
        <dbReference type="Proteomes" id="UP000078390"/>
    </source>
</evidence>
<evidence type="ECO:0000256" key="4">
    <source>
        <dbReference type="ARBA" id="ARBA00022695"/>
    </source>
</evidence>
<dbReference type="Pfam" id="PF22640">
    <property type="entry name" value="ManC_GMP_beta-helix"/>
    <property type="match status" value="1"/>
</dbReference>
<dbReference type="RefSeq" id="WP_068671785.1">
    <property type="nucleotide sequence ID" value="NZ_LWLG01000023.1"/>
</dbReference>
<dbReference type="GO" id="GO:0009298">
    <property type="term" value="P:GDP-mannose biosynthetic process"/>
    <property type="evidence" value="ECO:0007669"/>
    <property type="project" value="TreeGrafter"/>
</dbReference>
<evidence type="ECO:0000259" key="11">
    <source>
        <dbReference type="Pfam" id="PF22640"/>
    </source>
</evidence>
<evidence type="ECO:0000256" key="6">
    <source>
        <dbReference type="ARBA" id="ARBA00023134"/>
    </source>
</evidence>
<keyword evidence="13" id="KW-1185">Reference proteome</keyword>